<evidence type="ECO:0000256" key="6">
    <source>
        <dbReference type="SAM" id="MobiDB-lite"/>
    </source>
</evidence>
<evidence type="ECO:0000313" key="9">
    <source>
        <dbReference type="EMBL" id="KAF7257087.1"/>
    </source>
</evidence>
<feature type="region of interest" description="Disordered" evidence="6">
    <location>
        <begin position="235"/>
        <end position="268"/>
    </location>
</feature>
<comment type="caution">
    <text evidence="9">The sequence shown here is derived from an EMBL/GenBank/DDBJ whole genome shotgun (WGS) entry which is preliminary data.</text>
</comment>
<dbReference type="InterPro" id="IPR003689">
    <property type="entry name" value="ZIP"/>
</dbReference>
<dbReference type="GO" id="GO:0071578">
    <property type="term" value="P:zinc ion import across plasma membrane"/>
    <property type="evidence" value="ECO:0007669"/>
    <property type="project" value="TreeGrafter"/>
</dbReference>
<comment type="similarity">
    <text evidence="2">Belongs to the ZIP transporter (TC 2.A.5) family.</text>
</comment>
<proteinExistence type="inferred from homology"/>
<evidence type="ECO:0008006" key="11">
    <source>
        <dbReference type="Google" id="ProtNLM"/>
    </source>
</evidence>
<dbReference type="AlphaFoldDB" id="A0A8S9Z1T2"/>
<dbReference type="Pfam" id="PF02535">
    <property type="entry name" value="Zip"/>
    <property type="match status" value="1"/>
</dbReference>
<accession>A0A8S9Z1T2</accession>
<name>A0A8S9Z1T2_9TREM</name>
<feature type="transmembrane region" description="Helical" evidence="7">
    <location>
        <begin position="487"/>
        <end position="507"/>
    </location>
</feature>
<evidence type="ECO:0000256" key="7">
    <source>
        <dbReference type="SAM" id="Phobius"/>
    </source>
</evidence>
<dbReference type="PANTHER" id="PTHR12191:SF37">
    <property type="entry name" value="ZINC TRANSPORTER FOI"/>
    <property type="match status" value="1"/>
</dbReference>
<sequence>MFLLRLGLYYLLVWQSASANLPEVTIQNWCRTFRGPTSKPLNQAFDFPHLVEHLNEDLKTAVTLEQVSDWYNQSQIPPIRQTETNFVEFCEQAYRKILEIANSTDSGGLFGFNFLNVRPKVWAASLIAIFVVSAVGLLGVGVVPLVQKMFYNQVIQYLVALAVGTLTGDAMLHLIPHAISAGEGHSHEAPAEDEVNRERLAVYKGLVALGGVYFFFMAEKTLGFISEYRAEKRLEEEDRQRAMRNPRRSTEVRRLSGFRPSLTPGTLMVPGQKRRLSQLDPTTCRRASRAMSLVNEDILTTGLSSKAMRSIDILYRYAEEDAQEDEKQSDIEDDEETHLMVHKKPSRDEAAKRVDSNDTSSKANITTAVTLSVPKVVVVVDPDDDVKKEPSSPDKKAGCSEHSEDKKEHGHGHSHQVPGSVASVAWMVILGDGLHNFTDGMAIGAAFAQSISGGLSTAVAVFCHELPHELGDFAVLLKTGMRIKDALFFNVVSSILSLFGMLVGIAVGNIASASYWIFAITAGTFIYIALVDMLPELSTAELRPGQTRVGQIFLQSFGLLTGVGIMLCIALFEDKIKVIVD</sequence>
<feature type="signal peptide" evidence="8">
    <location>
        <begin position="1"/>
        <end position="19"/>
    </location>
</feature>
<evidence type="ECO:0000256" key="2">
    <source>
        <dbReference type="ARBA" id="ARBA00006939"/>
    </source>
</evidence>
<gene>
    <name evidence="9" type="ORF">EG68_06749</name>
</gene>
<protein>
    <recommendedName>
        <fullName evidence="11">Zinc transporter foi</fullName>
    </recommendedName>
</protein>
<feature type="transmembrane region" description="Helical" evidence="7">
    <location>
        <begin position="552"/>
        <end position="572"/>
    </location>
</feature>
<organism evidence="9 10">
    <name type="scientific">Paragonimus skrjabini miyazakii</name>
    <dbReference type="NCBI Taxonomy" id="59628"/>
    <lineage>
        <taxon>Eukaryota</taxon>
        <taxon>Metazoa</taxon>
        <taxon>Spiralia</taxon>
        <taxon>Lophotrochozoa</taxon>
        <taxon>Platyhelminthes</taxon>
        <taxon>Trematoda</taxon>
        <taxon>Digenea</taxon>
        <taxon>Plagiorchiida</taxon>
        <taxon>Troglotremata</taxon>
        <taxon>Troglotrematidae</taxon>
        <taxon>Paragonimus</taxon>
    </lineage>
</organism>
<keyword evidence="8" id="KW-0732">Signal</keyword>
<feature type="compositionally biased region" description="Basic and acidic residues" evidence="6">
    <location>
        <begin position="346"/>
        <end position="356"/>
    </location>
</feature>
<dbReference type="Proteomes" id="UP000822476">
    <property type="component" value="Unassembled WGS sequence"/>
</dbReference>
<feature type="compositionally biased region" description="Basic and acidic residues" evidence="6">
    <location>
        <begin position="385"/>
        <end position="408"/>
    </location>
</feature>
<dbReference type="GO" id="GO:0140410">
    <property type="term" value="F:monoatomic cation:bicarbonate symporter activity"/>
    <property type="evidence" value="ECO:0007669"/>
    <property type="project" value="TreeGrafter"/>
</dbReference>
<feature type="transmembrane region" description="Helical" evidence="7">
    <location>
        <begin position="200"/>
        <end position="218"/>
    </location>
</feature>
<dbReference type="GO" id="GO:0030003">
    <property type="term" value="P:intracellular monoatomic cation homeostasis"/>
    <property type="evidence" value="ECO:0007669"/>
    <property type="project" value="TreeGrafter"/>
</dbReference>
<feature type="transmembrane region" description="Helical" evidence="7">
    <location>
        <begin position="122"/>
        <end position="146"/>
    </location>
</feature>
<evidence type="ECO:0000313" key="10">
    <source>
        <dbReference type="Proteomes" id="UP000822476"/>
    </source>
</evidence>
<keyword evidence="3 7" id="KW-0812">Transmembrane</keyword>
<feature type="region of interest" description="Disordered" evidence="6">
    <location>
        <begin position="320"/>
        <end position="361"/>
    </location>
</feature>
<evidence type="ECO:0000256" key="5">
    <source>
        <dbReference type="ARBA" id="ARBA00023136"/>
    </source>
</evidence>
<dbReference type="PANTHER" id="PTHR12191">
    <property type="entry name" value="SOLUTE CARRIER FAMILY 39"/>
    <property type="match status" value="1"/>
</dbReference>
<dbReference type="OrthoDB" id="200954at2759"/>
<dbReference type="EMBL" id="JTDE01002641">
    <property type="protein sequence ID" value="KAF7257087.1"/>
    <property type="molecule type" value="Genomic_DNA"/>
</dbReference>
<dbReference type="InterPro" id="IPR050799">
    <property type="entry name" value="ZIP_Transporter"/>
</dbReference>
<comment type="subcellular location">
    <subcellularLocation>
        <location evidence="1">Membrane</location>
        <topology evidence="1">Multi-pass membrane protein</topology>
    </subcellularLocation>
</comment>
<evidence type="ECO:0000256" key="3">
    <source>
        <dbReference type="ARBA" id="ARBA00022692"/>
    </source>
</evidence>
<feature type="region of interest" description="Disordered" evidence="6">
    <location>
        <begin position="382"/>
        <end position="417"/>
    </location>
</feature>
<evidence type="ECO:0000256" key="4">
    <source>
        <dbReference type="ARBA" id="ARBA00022989"/>
    </source>
</evidence>
<keyword evidence="4 7" id="KW-1133">Transmembrane helix</keyword>
<reference evidence="9" key="1">
    <citation type="submission" date="2019-07" db="EMBL/GenBank/DDBJ databases">
        <title>Annotation for the trematode Paragonimus miyazaki's.</title>
        <authorList>
            <person name="Choi Y.-J."/>
        </authorList>
    </citation>
    <scope>NUCLEOTIDE SEQUENCE</scope>
    <source>
        <strain evidence="9">Japan</strain>
    </source>
</reference>
<evidence type="ECO:0000256" key="8">
    <source>
        <dbReference type="SAM" id="SignalP"/>
    </source>
</evidence>
<keyword evidence="10" id="KW-1185">Reference proteome</keyword>
<dbReference type="GO" id="GO:0005385">
    <property type="term" value="F:zinc ion transmembrane transporter activity"/>
    <property type="evidence" value="ECO:0007669"/>
    <property type="project" value="TreeGrafter"/>
</dbReference>
<feature type="chain" id="PRO_5035820685" description="Zinc transporter foi" evidence="8">
    <location>
        <begin position="20"/>
        <end position="581"/>
    </location>
</feature>
<dbReference type="GO" id="GO:0005886">
    <property type="term" value="C:plasma membrane"/>
    <property type="evidence" value="ECO:0007669"/>
    <property type="project" value="TreeGrafter"/>
</dbReference>
<evidence type="ECO:0000256" key="1">
    <source>
        <dbReference type="ARBA" id="ARBA00004141"/>
    </source>
</evidence>
<keyword evidence="5 7" id="KW-0472">Membrane</keyword>
<feature type="transmembrane region" description="Helical" evidence="7">
    <location>
        <begin position="513"/>
        <end position="531"/>
    </location>
</feature>